<gene>
    <name evidence="2" type="ORF">QFZ22_001099</name>
</gene>
<name>A0AAW8F5L4_9ACTN</name>
<accession>A0AAW8F5L4</accession>
<evidence type="ECO:0000313" key="3">
    <source>
        <dbReference type="Proteomes" id="UP001234216"/>
    </source>
</evidence>
<feature type="region of interest" description="Disordered" evidence="1">
    <location>
        <begin position="29"/>
        <end position="50"/>
    </location>
</feature>
<organism evidence="2 3">
    <name type="scientific">Streptomyces canus</name>
    <dbReference type="NCBI Taxonomy" id="58343"/>
    <lineage>
        <taxon>Bacteria</taxon>
        <taxon>Bacillati</taxon>
        <taxon>Actinomycetota</taxon>
        <taxon>Actinomycetes</taxon>
        <taxon>Kitasatosporales</taxon>
        <taxon>Streptomycetaceae</taxon>
        <taxon>Streptomyces</taxon>
        <taxon>Streptomyces aurantiacus group</taxon>
    </lineage>
</organism>
<dbReference type="Proteomes" id="UP001234216">
    <property type="component" value="Unassembled WGS sequence"/>
</dbReference>
<feature type="compositionally biased region" description="Pro residues" evidence="1">
    <location>
        <begin position="29"/>
        <end position="41"/>
    </location>
</feature>
<dbReference type="EMBL" id="JAUSZV010000005">
    <property type="protein sequence ID" value="MDQ0905114.1"/>
    <property type="molecule type" value="Genomic_DNA"/>
</dbReference>
<comment type="caution">
    <text evidence="2">The sequence shown here is derived from an EMBL/GenBank/DDBJ whole genome shotgun (WGS) entry which is preliminary data.</text>
</comment>
<protein>
    <submittedName>
        <fullName evidence="2">Uncharacterized protein</fullName>
    </submittedName>
</protein>
<proteinExistence type="predicted"/>
<evidence type="ECO:0000256" key="1">
    <source>
        <dbReference type="SAM" id="MobiDB-lite"/>
    </source>
</evidence>
<reference evidence="2" key="1">
    <citation type="submission" date="2023-07" db="EMBL/GenBank/DDBJ databases">
        <title>Comparative genomics of wheat-associated soil bacteria to identify genetic determinants of phenazine resistance.</title>
        <authorList>
            <person name="Mouncey N."/>
        </authorList>
    </citation>
    <scope>NUCLEOTIDE SEQUENCE</scope>
    <source>
        <strain evidence="2">V4I22</strain>
    </source>
</reference>
<sequence length="50" mass="5152">MIVLALALPLLMMAALLALDAFENWLFPPSEPAGNAPPAPPADATQDPAP</sequence>
<evidence type="ECO:0000313" key="2">
    <source>
        <dbReference type="EMBL" id="MDQ0905114.1"/>
    </source>
</evidence>
<dbReference type="AlphaFoldDB" id="A0AAW8F5L4"/>
<dbReference type="RefSeq" id="WP_306972649.1">
    <property type="nucleotide sequence ID" value="NZ_JAUSYQ010000002.1"/>
</dbReference>